<evidence type="ECO:0000313" key="1">
    <source>
        <dbReference type="EMBL" id="OAA69749.1"/>
    </source>
</evidence>
<dbReference type="SUPFAM" id="SSF48452">
    <property type="entry name" value="TPR-like"/>
    <property type="match status" value="1"/>
</dbReference>
<dbReference type="Gene3D" id="1.25.40.10">
    <property type="entry name" value="Tetratricopeptide repeat domain"/>
    <property type="match status" value="1"/>
</dbReference>
<dbReference type="Proteomes" id="UP000076744">
    <property type="component" value="Unassembled WGS sequence"/>
</dbReference>
<dbReference type="RefSeq" id="XP_018706353.1">
    <property type="nucleotide sequence ID" value="XM_018846625.1"/>
</dbReference>
<dbReference type="AlphaFoldDB" id="A0A162MSS5"/>
<dbReference type="EMBL" id="AZHB01000005">
    <property type="protein sequence ID" value="OAA69749.1"/>
    <property type="molecule type" value="Genomic_DNA"/>
</dbReference>
<dbReference type="InterPro" id="IPR011990">
    <property type="entry name" value="TPR-like_helical_dom_sf"/>
</dbReference>
<organism evidence="1 2">
    <name type="scientific">Cordyceps fumosorosea (strain ARSEF 2679)</name>
    <name type="common">Isaria fumosorosea</name>
    <dbReference type="NCBI Taxonomy" id="1081104"/>
    <lineage>
        <taxon>Eukaryota</taxon>
        <taxon>Fungi</taxon>
        <taxon>Dikarya</taxon>
        <taxon>Ascomycota</taxon>
        <taxon>Pezizomycotina</taxon>
        <taxon>Sordariomycetes</taxon>
        <taxon>Hypocreomycetidae</taxon>
        <taxon>Hypocreales</taxon>
        <taxon>Cordycipitaceae</taxon>
        <taxon>Cordyceps</taxon>
    </lineage>
</organism>
<reference evidence="1 2" key="1">
    <citation type="journal article" date="2016" name="Genome Biol. Evol.">
        <title>Divergent and convergent evolution of fungal pathogenicity.</title>
        <authorList>
            <person name="Shang Y."/>
            <person name="Xiao G."/>
            <person name="Zheng P."/>
            <person name="Cen K."/>
            <person name="Zhan S."/>
            <person name="Wang C."/>
        </authorList>
    </citation>
    <scope>NUCLEOTIDE SEQUENCE [LARGE SCALE GENOMIC DNA]</scope>
    <source>
        <strain evidence="1 2">ARSEF 2679</strain>
    </source>
</reference>
<proteinExistence type="predicted"/>
<accession>A0A162MSS5</accession>
<name>A0A162MSS5_CORFA</name>
<gene>
    <name evidence="1" type="ORF">ISF_03019</name>
</gene>
<protein>
    <submittedName>
        <fullName evidence="1">TPR domain protein</fullName>
    </submittedName>
</protein>
<dbReference type="STRING" id="1081104.A0A162MSS5"/>
<evidence type="ECO:0000313" key="2">
    <source>
        <dbReference type="Proteomes" id="UP000076744"/>
    </source>
</evidence>
<keyword evidence="2" id="KW-1185">Reference proteome</keyword>
<sequence length="158" mass="17926">MDVDGAEGQFATALRQVELMHDLPQPRNDGAVQDYPSQESIVARYSDAARLAATPKEGQLTYPNRSLANLNLNRPEQALLDATRTAEKIPPTEMALFREIRALYALRYFDRCLERLEKFTALHPASKDAKTQMSRVQQRLREQADGVYSFTSMHEQAN</sequence>
<comment type="caution">
    <text evidence="1">The sequence shown here is derived from an EMBL/GenBank/DDBJ whole genome shotgun (WGS) entry which is preliminary data.</text>
</comment>
<dbReference type="GeneID" id="30019311"/>